<evidence type="ECO:0000256" key="5">
    <source>
        <dbReference type="ARBA" id="ARBA00023284"/>
    </source>
</evidence>
<dbReference type="RefSeq" id="WP_004579914.1">
    <property type="nucleotide sequence ID" value="NZ_AP028878.1"/>
</dbReference>
<sequence>MSQQPINVTVDTFEQEVLQSDKPVLVDFWADWCGPCKSIAPLLEDVADDQSDRLKVAKVDVDNYGELAVKFGIRSIPTLMMFKGGEPVGTQIGAVGARELNGFIESHA</sequence>
<feature type="disulfide bond" description="Redox-active" evidence="9">
    <location>
        <begin position="33"/>
        <end position="36"/>
    </location>
</feature>
<accession>N6X3H7</accession>
<keyword evidence="5 9" id="KW-0676">Redox-active center</keyword>
<dbReference type="Proteomes" id="UP000013165">
    <property type="component" value="Unassembled WGS sequence"/>
</dbReference>
<evidence type="ECO:0000313" key="11">
    <source>
        <dbReference type="EMBL" id="ENO15618.1"/>
    </source>
</evidence>
<dbReference type="PANTHER" id="PTHR45663:SF11">
    <property type="entry name" value="GEO12009P1"/>
    <property type="match status" value="1"/>
</dbReference>
<dbReference type="PRINTS" id="PR00421">
    <property type="entry name" value="THIOREDOXIN"/>
</dbReference>
<dbReference type="AlphaFoldDB" id="N6X3H7"/>
<comment type="similarity">
    <text evidence="1 7">Belongs to the thioredoxin family.</text>
</comment>
<feature type="active site" description="Nucleophile" evidence="8">
    <location>
        <position position="36"/>
    </location>
</feature>
<feature type="active site" description="Nucleophile" evidence="8">
    <location>
        <position position="33"/>
    </location>
</feature>
<evidence type="ECO:0000256" key="9">
    <source>
        <dbReference type="PIRSR" id="PIRSR000077-4"/>
    </source>
</evidence>
<dbReference type="InterPro" id="IPR013766">
    <property type="entry name" value="Thioredoxin_domain"/>
</dbReference>
<proteinExistence type="inferred from homology"/>
<dbReference type="FunFam" id="3.40.30.10:FF:000001">
    <property type="entry name" value="Thioredoxin"/>
    <property type="match status" value="1"/>
</dbReference>
<protein>
    <recommendedName>
        <fullName evidence="6 7">Thioredoxin</fullName>
    </recommendedName>
</protein>
<organism evidence="11 12">
    <name type="scientific">Marinobacter nanhaiticus D15-8W</name>
    <dbReference type="NCBI Taxonomy" id="626887"/>
    <lineage>
        <taxon>Bacteria</taxon>
        <taxon>Pseudomonadati</taxon>
        <taxon>Pseudomonadota</taxon>
        <taxon>Gammaproteobacteria</taxon>
        <taxon>Pseudomonadales</taxon>
        <taxon>Marinobacteraceae</taxon>
        <taxon>Marinobacter</taxon>
    </lineage>
</organism>
<dbReference type="HOGENOM" id="CLU_090389_10_2_6"/>
<evidence type="ECO:0000256" key="6">
    <source>
        <dbReference type="NCBIfam" id="TIGR01068"/>
    </source>
</evidence>
<evidence type="ECO:0000256" key="2">
    <source>
        <dbReference type="ARBA" id="ARBA00022448"/>
    </source>
</evidence>
<dbReference type="PATRIC" id="fig|626887.3.peg.1948"/>
<dbReference type="GO" id="GO:0005829">
    <property type="term" value="C:cytosol"/>
    <property type="evidence" value="ECO:0007669"/>
    <property type="project" value="TreeGrafter"/>
</dbReference>
<reference evidence="11 12" key="1">
    <citation type="journal article" date="2013" name="Genome Announc.">
        <title>Genome Sequence of the Polycyclic Aromatic Hydrocarbon-Degrading Bacterium Strain Marinobacter nanhaiticus D15-8WT.</title>
        <authorList>
            <person name="Cui Z."/>
            <person name="Gao W."/>
            <person name="Li Q."/>
            <person name="Xu G."/>
            <person name="Zheng L."/>
        </authorList>
    </citation>
    <scope>NUCLEOTIDE SEQUENCE [LARGE SCALE GENOMIC DNA]</scope>
    <source>
        <strain evidence="11 12">D15-8W</strain>
    </source>
</reference>
<name>N6X3H7_9GAMM</name>
<dbReference type="SUPFAM" id="SSF52833">
    <property type="entry name" value="Thioredoxin-like"/>
    <property type="match status" value="1"/>
</dbReference>
<feature type="site" description="Contributes to redox potential value" evidence="8">
    <location>
        <position position="35"/>
    </location>
</feature>
<evidence type="ECO:0000256" key="1">
    <source>
        <dbReference type="ARBA" id="ARBA00008987"/>
    </source>
</evidence>
<keyword evidence="2" id="KW-0813">Transport</keyword>
<keyword evidence="12" id="KW-1185">Reference proteome</keyword>
<feature type="domain" description="Thioredoxin" evidence="10">
    <location>
        <begin position="1"/>
        <end position="108"/>
    </location>
</feature>
<dbReference type="InterPro" id="IPR017937">
    <property type="entry name" value="Thioredoxin_CS"/>
</dbReference>
<feature type="site" description="Deprotonates C-terminal active site Cys" evidence="8">
    <location>
        <position position="27"/>
    </location>
</feature>
<evidence type="ECO:0000256" key="4">
    <source>
        <dbReference type="ARBA" id="ARBA00023157"/>
    </source>
</evidence>
<dbReference type="GO" id="GO:0045454">
    <property type="term" value="P:cell redox homeostasis"/>
    <property type="evidence" value="ECO:0007669"/>
    <property type="project" value="TreeGrafter"/>
</dbReference>
<evidence type="ECO:0000256" key="8">
    <source>
        <dbReference type="PIRSR" id="PIRSR000077-1"/>
    </source>
</evidence>
<dbReference type="OrthoDB" id="9790390at2"/>
<evidence type="ECO:0000313" key="12">
    <source>
        <dbReference type="Proteomes" id="UP000013165"/>
    </source>
</evidence>
<dbReference type="InterPro" id="IPR005746">
    <property type="entry name" value="Thioredoxin"/>
</dbReference>
<evidence type="ECO:0000256" key="3">
    <source>
        <dbReference type="ARBA" id="ARBA00022982"/>
    </source>
</evidence>
<feature type="site" description="Contributes to redox potential value" evidence="8">
    <location>
        <position position="34"/>
    </location>
</feature>
<dbReference type="eggNOG" id="COG3118">
    <property type="taxonomic scope" value="Bacteria"/>
</dbReference>
<dbReference type="CDD" id="cd02947">
    <property type="entry name" value="TRX_family"/>
    <property type="match status" value="1"/>
</dbReference>
<gene>
    <name evidence="11" type="primary">trxA</name>
    <name evidence="11" type="ORF">J057_09706</name>
</gene>
<dbReference type="Pfam" id="PF00085">
    <property type="entry name" value="Thioredoxin"/>
    <property type="match status" value="1"/>
</dbReference>
<keyword evidence="3" id="KW-0249">Electron transport</keyword>
<comment type="caution">
    <text evidence="11">The sequence shown here is derived from an EMBL/GenBank/DDBJ whole genome shotgun (WGS) entry which is preliminary data.</text>
</comment>
<dbReference type="PROSITE" id="PS51352">
    <property type="entry name" value="THIOREDOXIN_2"/>
    <property type="match status" value="1"/>
</dbReference>
<dbReference type="PROSITE" id="PS00194">
    <property type="entry name" value="THIOREDOXIN_1"/>
    <property type="match status" value="1"/>
</dbReference>
<dbReference type="GO" id="GO:0015035">
    <property type="term" value="F:protein-disulfide reductase activity"/>
    <property type="evidence" value="ECO:0007669"/>
    <property type="project" value="UniProtKB-UniRule"/>
</dbReference>
<evidence type="ECO:0000256" key="7">
    <source>
        <dbReference type="PIRNR" id="PIRNR000077"/>
    </source>
</evidence>
<keyword evidence="4 9" id="KW-1015">Disulfide bond</keyword>
<dbReference type="EMBL" id="APLQ01000011">
    <property type="protein sequence ID" value="ENO15618.1"/>
    <property type="molecule type" value="Genomic_DNA"/>
</dbReference>
<dbReference type="InterPro" id="IPR036249">
    <property type="entry name" value="Thioredoxin-like_sf"/>
</dbReference>
<dbReference type="Gene3D" id="3.40.30.10">
    <property type="entry name" value="Glutaredoxin"/>
    <property type="match status" value="1"/>
</dbReference>
<dbReference type="PANTHER" id="PTHR45663">
    <property type="entry name" value="GEO12009P1"/>
    <property type="match status" value="1"/>
</dbReference>
<dbReference type="NCBIfam" id="TIGR01068">
    <property type="entry name" value="thioredoxin"/>
    <property type="match status" value="1"/>
</dbReference>
<dbReference type="PIRSF" id="PIRSF000077">
    <property type="entry name" value="Thioredoxin"/>
    <property type="match status" value="1"/>
</dbReference>
<dbReference type="STRING" id="626887.J057_09706"/>
<evidence type="ECO:0000259" key="10">
    <source>
        <dbReference type="PROSITE" id="PS51352"/>
    </source>
</evidence>